<protein>
    <recommendedName>
        <fullName evidence="4">Peptidase S1 domain-containing protein</fullName>
    </recommendedName>
</protein>
<dbReference type="EnsemblMetazoa" id="ADAC009298-RA">
    <property type="protein sequence ID" value="ADAC009298-PA"/>
    <property type="gene ID" value="ADAC009298"/>
</dbReference>
<reference evidence="2" key="4">
    <citation type="submission" date="2015-06" db="UniProtKB">
        <authorList>
            <consortium name="EnsemblMetazoa"/>
        </authorList>
    </citation>
    <scope>IDENTIFICATION</scope>
</reference>
<proteinExistence type="predicted"/>
<reference evidence="1" key="3">
    <citation type="journal article" date="2013" name="Nucleic Acids Res.">
        <title>The genome of Anopheles darlingi, the main neotropical malaria vector.</title>
        <authorList>
            <person name="Marinotti O."/>
            <person name="Cerqueira G.C."/>
            <person name="de Almeida L.G."/>
            <person name="Ferro M.I."/>
            <person name="Loreto E.L."/>
            <person name="Zaha A."/>
            <person name="Teixeira S.M."/>
            <person name="Wespiser A.R."/>
            <person name="Almeida E Silva A."/>
            <person name="Schlindwein A.D."/>
            <person name="Pacheco A.C."/>
            <person name="Silva A.L."/>
            <person name="Graveley B.R."/>
            <person name="Walenz B.P."/>
            <person name="Lima Bde A."/>
            <person name="Ribeiro C.A."/>
            <person name="Nunes-Silva C.G."/>
            <person name="de Carvalho C.R."/>
            <person name="Soares C.M."/>
            <person name="de Menezes C.B."/>
            <person name="Matiolli C."/>
            <person name="Caffrey D."/>
            <person name="Araujo D.A."/>
            <person name="de Oliveira D.M."/>
            <person name="Golenbock D."/>
            <person name="Grisard E.C."/>
            <person name="Fantinatti-Garboggini F."/>
            <person name="de Carvalho F.M."/>
            <person name="Barcellos F.G."/>
            <person name="Prosdocimi F."/>
            <person name="May G."/>
            <person name="Azevedo Junior G.M."/>
            <person name="Guimaraes G.M."/>
            <person name="Goldman G.H."/>
            <person name="Padilha I.Q."/>
            <person name="Batista Jda S."/>
            <person name="Ferro J.A."/>
            <person name="Ribeiro J.M."/>
            <person name="Fietto J.L."/>
            <person name="Dabbas K.M."/>
            <person name="Cerdeira L."/>
            <person name="Agnez-Lima L.F."/>
            <person name="Brocchi M."/>
            <person name="de Carvalho M.O."/>
            <person name="Teixeira Mde M."/>
            <person name="Diniz Maia Mde M."/>
            <person name="Goldman M.H."/>
            <person name="Cruz Schneider M.P."/>
            <person name="Felipe M.S."/>
            <person name="Hungria M."/>
            <person name="Nicolas M.F."/>
            <person name="Pereira M."/>
            <person name="Montes M.A."/>
            <person name="Cantao M.E."/>
            <person name="Vincentz M."/>
            <person name="Rafael M.S."/>
            <person name="Silverman N."/>
            <person name="Stoco P.H."/>
            <person name="Souza R.C."/>
            <person name="Vicentini R."/>
            <person name="Gazzinelli R.T."/>
            <person name="Neves Rde O."/>
            <person name="Silva R."/>
            <person name="Astolfi-Filho S."/>
            <person name="Maciel T.E."/>
            <person name="Urmenyi T.P."/>
            <person name="Tadei W.P."/>
            <person name="Camargo E.P."/>
            <person name="de Vasconcelos A.T."/>
        </authorList>
    </citation>
    <scope>NUCLEOTIDE SEQUENCE</scope>
</reference>
<dbReference type="VEuPathDB" id="VectorBase:ADAC009298"/>
<dbReference type="AlphaFoldDB" id="W5J8F9"/>
<evidence type="ECO:0000313" key="2">
    <source>
        <dbReference type="EnsemblMetazoa" id="ADAC009298-PA"/>
    </source>
</evidence>
<dbReference type="HOGENOM" id="CLU_2238849_0_0_1"/>
<evidence type="ECO:0000313" key="1">
    <source>
        <dbReference type="EMBL" id="ETN59160.1"/>
    </source>
</evidence>
<name>W5J8F9_ANODA</name>
<organism evidence="1">
    <name type="scientific">Anopheles darlingi</name>
    <name type="common">Mosquito</name>
    <dbReference type="NCBI Taxonomy" id="43151"/>
    <lineage>
        <taxon>Eukaryota</taxon>
        <taxon>Metazoa</taxon>
        <taxon>Ecdysozoa</taxon>
        <taxon>Arthropoda</taxon>
        <taxon>Hexapoda</taxon>
        <taxon>Insecta</taxon>
        <taxon>Pterygota</taxon>
        <taxon>Neoptera</taxon>
        <taxon>Endopterygota</taxon>
        <taxon>Diptera</taxon>
        <taxon>Nematocera</taxon>
        <taxon>Culicoidea</taxon>
        <taxon>Culicidae</taxon>
        <taxon>Anophelinae</taxon>
        <taxon>Anopheles</taxon>
    </lineage>
</organism>
<evidence type="ECO:0000313" key="3">
    <source>
        <dbReference type="Proteomes" id="UP000000673"/>
    </source>
</evidence>
<dbReference type="Proteomes" id="UP000000673">
    <property type="component" value="Unassembled WGS sequence"/>
</dbReference>
<dbReference type="Gene3D" id="2.40.10.10">
    <property type="entry name" value="Trypsin-like serine proteases"/>
    <property type="match status" value="1"/>
</dbReference>
<accession>W5J8F9</accession>
<dbReference type="InterPro" id="IPR009003">
    <property type="entry name" value="Peptidase_S1_PA"/>
</dbReference>
<dbReference type="InterPro" id="IPR043504">
    <property type="entry name" value="Peptidase_S1_PA_chymotrypsin"/>
</dbReference>
<dbReference type="EMBL" id="ADMH02002101">
    <property type="protein sequence ID" value="ETN59160.1"/>
    <property type="molecule type" value="Genomic_DNA"/>
</dbReference>
<dbReference type="SUPFAM" id="SSF50494">
    <property type="entry name" value="Trypsin-like serine proteases"/>
    <property type="match status" value="1"/>
</dbReference>
<evidence type="ECO:0008006" key="4">
    <source>
        <dbReference type="Google" id="ProtNLM"/>
    </source>
</evidence>
<keyword evidence="3" id="KW-1185">Reference proteome</keyword>
<reference evidence="1 3" key="1">
    <citation type="journal article" date="2010" name="BMC Genomics">
        <title>Combination of measures distinguishes pre-miRNAs from other stem-loops in the genome of the newly sequenced Anopheles darlingi.</title>
        <authorList>
            <person name="Mendes N.D."/>
            <person name="Freitas A.T."/>
            <person name="Vasconcelos A.T."/>
            <person name="Sagot M.F."/>
        </authorList>
    </citation>
    <scope>NUCLEOTIDE SEQUENCE</scope>
</reference>
<reference evidence="1" key="2">
    <citation type="submission" date="2010-05" db="EMBL/GenBank/DDBJ databases">
        <authorList>
            <person name="Almeida L.G."/>
            <person name="Nicolas M.F."/>
            <person name="Souza R.C."/>
            <person name="Vasconcelos A.T.R."/>
        </authorList>
    </citation>
    <scope>NUCLEOTIDE SEQUENCE</scope>
</reference>
<sequence length="105" mass="11850">MTSVDGITLYGGSTSRTTGGRVFQVTNIVMHPEYNPDTFDCDVSVLRVSWYKLFLAWLGSNVGHWYTLSHTACCNYSGSQSNQLCNNVVECSSNRYHDLRRSERS</sequence>
<gene>
    <name evidence="1" type="ORF">AND_009298</name>
</gene>